<comment type="caution">
    <text evidence="1">The sequence shown here is derived from an EMBL/GenBank/DDBJ whole genome shotgun (WGS) entry which is preliminary data.</text>
</comment>
<gene>
    <name evidence="1" type="ORF">RIF29_03974</name>
</gene>
<evidence type="ECO:0000313" key="1">
    <source>
        <dbReference type="EMBL" id="KAK7289930.1"/>
    </source>
</evidence>
<dbReference type="AlphaFoldDB" id="A0AAN9J0K2"/>
<organism evidence="1 2">
    <name type="scientific">Crotalaria pallida</name>
    <name type="common">Smooth rattlebox</name>
    <name type="synonym">Crotalaria striata</name>
    <dbReference type="NCBI Taxonomy" id="3830"/>
    <lineage>
        <taxon>Eukaryota</taxon>
        <taxon>Viridiplantae</taxon>
        <taxon>Streptophyta</taxon>
        <taxon>Embryophyta</taxon>
        <taxon>Tracheophyta</taxon>
        <taxon>Spermatophyta</taxon>
        <taxon>Magnoliopsida</taxon>
        <taxon>eudicotyledons</taxon>
        <taxon>Gunneridae</taxon>
        <taxon>Pentapetalae</taxon>
        <taxon>rosids</taxon>
        <taxon>fabids</taxon>
        <taxon>Fabales</taxon>
        <taxon>Fabaceae</taxon>
        <taxon>Papilionoideae</taxon>
        <taxon>50 kb inversion clade</taxon>
        <taxon>genistoids sensu lato</taxon>
        <taxon>core genistoids</taxon>
        <taxon>Crotalarieae</taxon>
        <taxon>Crotalaria</taxon>
    </lineage>
</organism>
<reference evidence="1 2" key="1">
    <citation type="submission" date="2024-01" db="EMBL/GenBank/DDBJ databases">
        <title>The genomes of 5 underutilized Papilionoideae crops provide insights into root nodulation and disease resistanc.</title>
        <authorList>
            <person name="Yuan L."/>
        </authorList>
    </citation>
    <scope>NUCLEOTIDE SEQUENCE [LARGE SCALE GENOMIC DNA]</scope>
    <source>
        <strain evidence="1">ZHUSHIDOU_FW_LH</strain>
        <tissue evidence="1">Leaf</tissue>
    </source>
</reference>
<name>A0AAN9J0K2_CROPI</name>
<dbReference type="Proteomes" id="UP001372338">
    <property type="component" value="Unassembled WGS sequence"/>
</dbReference>
<sequence length="74" mass="7844">MTLTSLSREVQHNVAATQVQLDSESVTTGFNAGNVIDMDDALASAVGGGWEKHVPKLLQVIEAEPYYSLAVVIG</sequence>
<proteinExistence type="predicted"/>
<accession>A0AAN9J0K2</accession>
<evidence type="ECO:0000313" key="2">
    <source>
        <dbReference type="Proteomes" id="UP001372338"/>
    </source>
</evidence>
<protein>
    <submittedName>
        <fullName evidence="1">Uncharacterized protein</fullName>
    </submittedName>
</protein>
<keyword evidence="2" id="KW-1185">Reference proteome</keyword>
<dbReference type="EMBL" id="JAYWIO010000001">
    <property type="protein sequence ID" value="KAK7289930.1"/>
    <property type="molecule type" value="Genomic_DNA"/>
</dbReference>